<proteinExistence type="predicted"/>
<comment type="caution">
    <text evidence="1">The sequence shown here is derived from an EMBL/GenBank/DDBJ whole genome shotgun (WGS) entry which is preliminary data.</text>
</comment>
<dbReference type="RefSeq" id="WP_010884827.1">
    <property type="nucleotide sequence ID" value="NZ_DUJN01000006.1"/>
</dbReference>
<dbReference type="OMA" id="NGRGEYC"/>
<name>A0A832WKK2_PYRHR</name>
<accession>A0A832WKK2</accession>
<sequence>MRYFHLLSAVLMIVILIYAFFINSHQNTPSTLCSISSDSQVFTLDWGLITLQKVSEVKNVSLVKFSVDSQGRTNITVKNVTAKVPIVVLSACSRDRKFLWRVEFTSYIWVYEDNYRKENGTAVPSVLITHTDSYLYALVYQTAPHTIQDFRVEAPNDYLYILGENGTVKAIDLGSNVVPIRNVFLTSNGDYVLVGFEKPQLDGSPGSGEVIILNRTEVIFRKSFFMKDPSCLCYIIPGWGRINRNGCAVFGLYNGRGEYCNGEFTYKES</sequence>
<protein>
    <submittedName>
        <fullName evidence="1">Uncharacterized protein</fullName>
    </submittedName>
</protein>
<dbReference type="GeneID" id="1443062"/>
<gene>
    <name evidence="1" type="ORF">HA331_06535</name>
</gene>
<evidence type="ECO:0000313" key="1">
    <source>
        <dbReference type="EMBL" id="HII61384.1"/>
    </source>
</evidence>
<evidence type="ECO:0000313" key="2">
    <source>
        <dbReference type="Proteomes" id="UP000617544"/>
    </source>
</evidence>
<dbReference type="Proteomes" id="UP000617544">
    <property type="component" value="Unassembled WGS sequence"/>
</dbReference>
<dbReference type="EMBL" id="DUJN01000006">
    <property type="protein sequence ID" value="HII61384.1"/>
    <property type="molecule type" value="Genomic_DNA"/>
</dbReference>
<reference evidence="1" key="1">
    <citation type="journal article" date="2020" name="bioRxiv">
        <title>A rank-normalized archaeal taxonomy based on genome phylogeny resolves widespread incomplete and uneven classifications.</title>
        <authorList>
            <person name="Rinke C."/>
            <person name="Chuvochina M."/>
            <person name="Mussig A.J."/>
            <person name="Chaumeil P.-A."/>
            <person name="Waite D.W."/>
            <person name="Whitman W.B."/>
            <person name="Parks D.H."/>
            <person name="Hugenholtz P."/>
        </authorList>
    </citation>
    <scope>NUCLEOTIDE SEQUENCE</scope>
    <source>
        <strain evidence="1">UBA8834</strain>
    </source>
</reference>
<dbReference type="AlphaFoldDB" id="A0A832WKK2"/>
<organism evidence="1 2">
    <name type="scientific">Pyrococcus horikoshii</name>
    <dbReference type="NCBI Taxonomy" id="53953"/>
    <lineage>
        <taxon>Archaea</taxon>
        <taxon>Methanobacteriati</taxon>
        <taxon>Methanobacteriota</taxon>
        <taxon>Thermococci</taxon>
        <taxon>Thermococcales</taxon>
        <taxon>Thermococcaceae</taxon>
        <taxon>Pyrococcus</taxon>
    </lineage>
</organism>